<comment type="caution">
    <text evidence="3">The sequence shown here is derived from an EMBL/GenBank/DDBJ whole genome shotgun (WGS) entry which is preliminary data.</text>
</comment>
<organism evidence="3 4">
    <name type="scientific">Cerrena zonata</name>
    <dbReference type="NCBI Taxonomy" id="2478898"/>
    <lineage>
        <taxon>Eukaryota</taxon>
        <taxon>Fungi</taxon>
        <taxon>Dikarya</taxon>
        <taxon>Basidiomycota</taxon>
        <taxon>Agaricomycotina</taxon>
        <taxon>Agaricomycetes</taxon>
        <taxon>Polyporales</taxon>
        <taxon>Cerrenaceae</taxon>
        <taxon>Cerrena</taxon>
    </lineage>
</organism>
<keyword evidence="4" id="KW-1185">Reference proteome</keyword>
<protein>
    <submittedName>
        <fullName evidence="3">Uncharacterized protein</fullName>
    </submittedName>
</protein>
<dbReference type="AlphaFoldDB" id="A0AAW0FTN5"/>
<evidence type="ECO:0000256" key="2">
    <source>
        <dbReference type="SAM" id="MobiDB-lite"/>
    </source>
</evidence>
<feature type="coiled-coil region" evidence="1">
    <location>
        <begin position="154"/>
        <end position="181"/>
    </location>
</feature>
<accession>A0AAW0FTN5</accession>
<reference evidence="3 4" key="1">
    <citation type="submission" date="2022-09" db="EMBL/GenBank/DDBJ databases">
        <authorList>
            <person name="Palmer J.M."/>
        </authorList>
    </citation>
    <scope>NUCLEOTIDE SEQUENCE [LARGE SCALE GENOMIC DNA]</scope>
    <source>
        <strain evidence="3 4">DSM 7382</strain>
    </source>
</reference>
<sequence>MSDIGSPEFDRKDELFAKDHRSDGDNDDKPSSAKTEPIDHLGLQQSLEIEPQEEVVYEVVETPIFNVTRALFIGNLRRPLNAIGFQNYLKQLTADFANETNVSGMEYAVERAWLNRTRTHGIVLLNSENAAVYIRNRLNASTYPFPDEDLKLKREFEQREHDRYSTELVEYEELLNKYRESQSDLVTHIQDPEEIDLDDDCRERSPTLIEPPAKQPEEPREFKVERLELYVDYIPVKVINQWIFEEDKGPRNGKWKVVYENIDNSLIAQHKLLEGDFIPKYDNRRNHPRVNLRRNGLANKKSNYVSNPRNLYKYAAPLHLPPPKSGRTSRPSISRPAMGYYAERSNTNPAAGTMNVVGQELELDQGLLDFLLGFITIDDYFSFLRLH</sequence>
<dbReference type="Proteomes" id="UP001385951">
    <property type="component" value="Unassembled WGS sequence"/>
</dbReference>
<evidence type="ECO:0000313" key="4">
    <source>
        <dbReference type="Proteomes" id="UP001385951"/>
    </source>
</evidence>
<name>A0AAW0FTN5_9APHY</name>
<keyword evidence="1" id="KW-0175">Coiled coil</keyword>
<gene>
    <name evidence="3" type="ORF">QCA50_016790</name>
</gene>
<feature type="compositionally biased region" description="Basic and acidic residues" evidence="2">
    <location>
        <begin position="8"/>
        <end position="39"/>
    </location>
</feature>
<proteinExistence type="predicted"/>
<evidence type="ECO:0000256" key="1">
    <source>
        <dbReference type="SAM" id="Coils"/>
    </source>
</evidence>
<dbReference type="EMBL" id="JASBNA010000052">
    <property type="protein sequence ID" value="KAK7680065.1"/>
    <property type="molecule type" value="Genomic_DNA"/>
</dbReference>
<feature type="region of interest" description="Disordered" evidence="2">
    <location>
        <begin position="1"/>
        <end position="40"/>
    </location>
</feature>
<evidence type="ECO:0000313" key="3">
    <source>
        <dbReference type="EMBL" id="KAK7680065.1"/>
    </source>
</evidence>